<evidence type="ECO:0000256" key="4">
    <source>
        <dbReference type="ARBA" id="ARBA00004412"/>
    </source>
</evidence>
<dbReference type="OrthoDB" id="5597044at2759"/>
<keyword evidence="9 18" id="KW-0812">Transmembrane</keyword>
<evidence type="ECO:0000256" key="17">
    <source>
        <dbReference type="ARBA" id="ARBA00024088"/>
    </source>
</evidence>
<dbReference type="InterPro" id="IPR008590">
    <property type="entry name" value="TMEM_230/134"/>
</dbReference>
<accession>A0A1X2H3Q3</accession>
<evidence type="ECO:0000256" key="12">
    <source>
        <dbReference type="ARBA" id="ARBA00023018"/>
    </source>
</evidence>
<evidence type="ECO:0000313" key="20">
    <source>
        <dbReference type="Proteomes" id="UP000242180"/>
    </source>
</evidence>
<dbReference type="GO" id="GO:0005794">
    <property type="term" value="C:Golgi apparatus"/>
    <property type="evidence" value="ECO:0007669"/>
    <property type="project" value="UniProtKB-SubCell"/>
</dbReference>
<evidence type="ECO:0000256" key="16">
    <source>
        <dbReference type="ARBA" id="ARBA00024003"/>
    </source>
</evidence>
<evidence type="ECO:0000256" key="10">
    <source>
        <dbReference type="ARBA" id="ARBA00022753"/>
    </source>
</evidence>
<evidence type="ECO:0000256" key="6">
    <source>
        <dbReference type="ARBA" id="ARBA00004601"/>
    </source>
</evidence>
<dbReference type="AlphaFoldDB" id="A0A1X2H3Q3"/>
<evidence type="ECO:0000313" key="19">
    <source>
        <dbReference type="EMBL" id="ORY93023.1"/>
    </source>
</evidence>
<comment type="caution">
    <text evidence="19">The sequence shown here is derived from an EMBL/GenBank/DDBJ whole genome shotgun (WGS) entry which is preliminary data.</text>
</comment>
<dbReference type="InterPro" id="IPR044234">
    <property type="entry name" value="TMEM230"/>
</dbReference>
<evidence type="ECO:0000256" key="3">
    <source>
        <dbReference type="ARBA" id="ARBA00004234"/>
    </source>
</evidence>
<dbReference type="Pfam" id="PF05915">
    <property type="entry name" value="TMEM_230_134"/>
    <property type="match status" value="1"/>
</dbReference>
<reference evidence="19 20" key="1">
    <citation type="submission" date="2016-07" db="EMBL/GenBank/DDBJ databases">
        <title>Pervasive Adenine N6-methylation of Active Genes in Fungi.</title>
        <authorList>
            <consortium name="DOE Joint Genome Institute"/>
            <person name="Mondo S.J."/>
            <person name="Dannebaum R.O."/>
            <person name="Kuo R.C."/>
            <person name="Labutti K."/>
            <person name="Haridas S."/>
            <person name="Kuo A."/>
            <person name="Salamov A."/>
            <person name="Ahrendt S.R."/>
            <person name="Lipzen A."/>
            <person name="Sullivan W."/>
            <person name="Andreopoulos W.B."/>
            <person name="Clum A."/>
            <person name="Lindquist E."/>
            <person name="Daum C."/>
            <person name="Ramamoorthy G.K."/>
            <person name="Gryganskyi A."/>
            <person name="Culley D."/>
            <person name="Magnuson J.K."/>
            <person name="James T.Y."/>
            <person name="O'Malley M.A."/>
            <person name="Stajich J.E."/>
            <person name="Spatafora J.W."/>
            <person name="Visel A."/>
            <person name="Grigoriev I.V."/>
        </authorList>
    </citation>
    <scope>NUCLEOTIDE SEQUENCE [LARGE SCALE GENOMIC DNA]</scope>
    <source>
        <strain evidence="19 20">NRRL 2496</strain>
    </source>
</reference>
<feature type="transmembrane region" description="Helical" evidence="18">
    <location>
        <begin position="79"/>
        <end position="101"/>
    </location>
</feature>
<evidence type="ECO:0000256" key="14">
    <source>
        <dbReference type="ARBA" id="ARBA00023136"/>
    </source>
</evidence>
<evidence type="ECO:0000256" key="2">
    <source>
        <dbReference type="ARBA" id="ARBA00004172"/>
    </source>
</evidence>
<dbReference type="OMA" id="AYYAYYK"/>
<keyword evidence="20" id="KW-1185">Reference proteome</keyword>
<evidence type="ECO:0000256" key="15">
    <source>
        <dbReference type="ARBA" id="ARBA00023329"/>
    </source>
</evidence>
<dbReference type="GO" id="GO:0005770">
    <property type="term" value="C:late endosome"/>
    <property type="evidence" value="ECO:0007669"/>
    <property type="project" value="UniProtKB-SubCell"/>
</dbReference>
<comment type="similarity">
    <text evidence="8">Belongs to the TMEM134/TMEM230 family.</text>
</comment>
<evidence type="ECO:0000256" key="13">
    <source>
        <dbReference type="ARBA" id="ARBA00023034"/>
    </source>
</evidence>
<evidence type="ECO:0000256" key="5">
    <source>
        <dbReference type="ARBA" id="ARBA00004419"/>
    </source>
</evidence>
<evidence type="ECO:0000256" key="1">
    <source>
        <dbReference type="ARBA" id="ARBA00004141"/>
    </source>
</evidence>
<keyword evidence="12" id="KW-0770">Synapse</keyword>
<comment type="subcellular location">
    <subcellularLocation>
        <location evidence="5">Cytoplasmic vesicle</location>
        <location evidence="5">Autophagosome</location>
    </subcellularLocation>
    <subcellularLocation>
        <location evidence="3">Cytoplasmic vesicle</location>
        <location evidence="3">Secretory vesicle</location>
        <location evidence="3">Synaptic vesicle</location>
    </subcellularLocation>
    <subcellularLocation>
        <location evidence="4">Early endosome</location>
    </subcellularLocation>
    <subcellularLocation>
        <location evidence="6">Golgi apparatus</location>
        <location evidence="6">trans-Golgi network</location>
    </subcellularLocation>
    <subcellularLocation>
        <location evidence="7">Late endosome</location>
    </subcellularLocation>
    <subcellularLocation>
        <location evidence="1">Membrane</location>
        <topology evidence="1">Multi-pass membrane protein</topology>
    </subcellularLocation>
    <subcellularLocation>
        <location evidence="2">Recycling endosome</location>
    </subcellularLocation>
</comment>
<dbReference type="GO" id="GO:0005776">
    <property type="term" value="C:autophagosome"/>
    <property type="evidence" value="ECO:0007669"/>
    <property type="project" value="UniProtKB-SubCell"/>
</dbReference>
<dbReference type="GO" id="GO:0055037">
    <property type="term" value="C:recycling endosome"/>
    <property type="evidence" value="ECO:0007669"/>
    <property type="project" value="UniProtKB-SubCell"/>
</dbReference>
<dbReference type="InParanoid" id="A0A1X2H3Q3"/>
<keyword evidence="10" id="KW-0967">Endosome</keyword>
<proteinExistence type="inferred from homology"/>
<dbReference type="EMBL" id="MCGN01000009">
    <property type="protein sequence ID" value="ORY93023.1"/>
    <property type="molecule type" value="Genomic_DNA"/>
</dbReference>
<gene>
    <name evidence="19" type="ORF">BCR43DRAFT_496206</name>
</gene>
<name>A0A1X2H3Q3_SYNRA</name>
<dbReference type="PANTHER" id="PTHR15664:SF6">
    <property type="entry name" value="TRANSMEMBRANE PROTEIN 230"/>
    <property type="match status" value="1"/>
</dbReference>
<organism evidence="19 20">
    <name type="scientific">Syncephalastrum racemosum</name>
    <name type="common">Filamentous fungus</name>
    <dbReference type="NCBI Taxonomy" id="13706"/>
    <lineage>
        <taxon>Eukaryota</taxon>
        <taxon>Fungi</taxon>
        <taxon>Fungi incertae sedis</taxon>
        <taxon>Mucoromycota</taxon>
        <taxon>Mucoromycotina</taxon>
        <taxon>Mucoromycetes</taxon>
        <taxon>Mucorales</taxon>
        <taxon>Syncephalastraceae</taxon>
        <taxon>Syncephalastrum</taxon>
    </lineage>
</organism>
<protein>
    <recommendedName>
        <fullName evidence="17">Transmembrane protein 230</fullName>
    </recommendedName>
</protein>
<keyword evidence="13" id="KW-0333">Golgi apparatus</keyword>
<dbReference type="Proteomes" id="UP000242180">
    <property type="component" value="Unassembled WGS sequence"/>
</dbReference>
<dbReference type="GO" id="GO:0005769">
    <property type="term" value="C:early endosome"/>
    <property type="evidence" value="ECO:0007669"/>
    <property type="project" value="UniProtKB-SubCell"/>
</dbReference>
<evidence type="ECO:0000256" key="9">
    <source>
        <dbReference type="ARBA" id="ARBA00022692"/>
    </source>
</evidence>
<keyword evidence="15" id="KW-0968">Cytoplasmic vesicle</keyword>
<dbReference type="GO" id="GO:0016020">
    <property type="term" value="C:membrane"/>
    <property type="evidence" value="ECO:0007669"/>
    <property type="project" value="UniProtKB-SubCell"/>
</dbReference>
<evidence type="ECO:0000256" key="8">
    <source>
        <dbReference type="ARBA" id="ARBA00007743"/>
    </source>
</evidence>
<evidence type="ECO:0000256" key="7">
    <source>
        <dbReference type="ARBA" id="ARBA00004603"/>
    </source>
</evidence>
<feature type="transmembrane region" description="Helical" evidence="18">
    <location>
        <begin position="41"/>
        <end position="67"/>
    </location>
</feature>
<keyword evidence="14 18" id="KW-0472">Membrane</keyword>
<dbReference type="PANTHER" id="PTHR15664">
    <property type="entry name" value="C20ORF30 PROTEIN"/>
    <property type="match status" value="1"/>
</dbReference>
<comment type="function">
    <text evidence="16">Involved in trafficking and recycling of synaptic vesicles.</text>
</comment>
<keyword evidence="11 18" id="KW-1133">Transmembrane helix</keyword>
<evidence type="ECO:0000256" key="18">
    <source>
        <dbReference type="SAM" id="Phobius"/>
    </source>
</evidence>
<sequence length="116" mass="13297">MRMRNPLKPKSKRRQFAELQEDTGFTAEQFTAPEPQIPWKAIFLACLLFAAGSALIVVGALIKLGYITSEIWLSRGIPFLVLGCIMFIPGAYHLYLAYYAYYKYPGYDFSMIPDWD</sequence>
<evidence type="ECO:0000256" key="11">
    <source>
        <dbReference type="ARBA" id="ARBA00022989"/>
    </source>
</evidence>